<gene>
    <name evidence="2" type="ORF">IFM89_022188</name>
</gene>
<organism evidence="2 3">
    <name type="scientific">Coptis chinensis</name>
    <dbReference type="NCBI Taxonomy" id="261450"/>
    <lineage>
        <taxon>Eukaryota</taxon>
        <taxon>Viridiplantae</taxon>
        <taxon>Streptophyta</taxon>
        <taxon>Embryophyta</taxon>
        <taxon>Tracheophyta</taxon>
        <taxon>Spermatophyta</taxon>
        <taxon>Magnoliopsida</taxon>
        <taxon>Ranunculales</taxon>
        <taxon>Ranunculaceae</taxon>
        <taxon>Coptidoideae</taxon>
        <taxon>Coptis</taxon>
    </lineage>
</organism>
<comment type="caution">
    <text evidence="2">The sequence shown here is derived from an EMBL/GenBank/DDBJ whole genome shotgun (WGS) entry which is preliminary data.</text>
</comment>
<feature type="compositionally biased region" description="Basic residues" evidence="1">
    <location>
        <begin position="1"/>
        <end position="17"/>
    </location>
</feature>
<dbReference type="EMBL" id="JADFTS010000009">
    <property type="protein sequence ID" value="KAF9589270.1"/>
    <property type="molecule type" value="Genomic_DNA"/>
</dbReference>
<protein>
    <submittedName>
        <fullName evidence="2">Uncharacterized protein</fullName>
    </submittedName>
</protein>
<evidence type="ECO:0000256" key="1">
    <source>
        <dbReference type="SAM" id="MobiDB-lite"/>
    </source>
</evidence>
<feature type="region of interest" description="Disordered" evidence="1">
    <location>
        <begin position="1"/>
        <end position="30"/>
    </location>
</feature>
<name>A0A835LCC1_9MAGN</name>
<keyword evidence="3" id="KW-1185">Reference proteome</keyword>
<dbReference type="Proteomes" id="UP000631114">
    <property type="component" value="Unassembled WGS sequence"/>
</dbReference>
<reference evidence="2 3" key="1">
    <citation type="submission" date="2020-10" db="EMBL/GenBank/DDBJ databases">
        <title>The Coptis chinensis genome and diversification of protoberbering-type alkaloids.</title>
        <authorList>
            <person name="Wang B."/>
            <person name="Shu S."/>
            <person name="Song C."/>
            <person name="Liu Y."/>
        </authorList>
    </citation>
    <scope>NUCLEOTIDE SEQUENCE [LARGE SCALE GENOMIC DNA]</scope>
    <source>
        <strain evidence="2">HL-2020</strain>
        <tissue evidence="2">Leaf</tissue>
    </source>
</reference>
<evidence type="ECO:0000313" key="2">
    <source>
        <dbReference type="EMBL" id="KAF9589270.1"/>
    </source>
</evidence>
<proteinExistence type="predicted"/>
<accession>A0A835LCC1</accession>
<sequence length="359" mass="39724">MYGILHKFRGKGTKSKKSGTPNAPNPEDVHVGTSYSEFDPSSYQRVVVEESTHISFTLREGGGTKEKVGEALCAAKSPGVPSVPCDPPSHMNLNGCRTDILLQWYNSGGISVDALIRQVSEQQYTDYWARVSVGMLLPPTYRGVNVDFVGASGLKEDVVVTPEANWVIPITCRNCEIFNLRVPPIDKDLVPHLPIDANLTPAQLKTMLEDYMHAMASMASFICKMNSGLHSSKDDILEYARQELNSHDISYSEYPEVVAPQMTPPQVQTRPSISREDVYVPHFAGESTDPAVRYSSSQGEGSSSYEDQKWENYELVVAMCLDRREHSCISGFLPKKCGSPKQSMKSMGALIFKGNAYRI</sequence>
<dbReference type="AlphaFoldDB" id="A0A835LCC1"/>
<evidence type="ECO:0000313" key="3">
    <source>
        <dbReference type="Proteomes" id="UP000631114"/>
    </source>
</evidence>